<sequence length="204" mass="21892">VLSLNATIEAARAGEHGRGFAVVAAEIRKLAQQAAQSTSGIESTLYRMNEDVKTIVELIDSSSRTVYNGISAIRETEDNVRSVVDHVQELSVQVIEAASSIGQIAAGSREVAESAEEISRVTEETSAFTEQMTAMVLEQTSVLQEFAQTSLQLKRVSDSLMETVGHFKVDDDSQQDGTSSSESGDGLDGNTLSPAVSNSQWHIK</sequence>
<dbReference type="InterPro" id="IPR004089">
    <property type="entry name" value="MCPsignal_dom"/>
</dbReference>
<protein>
    <recommendedName>
        <fullName evidence="4">Methyl-accepting transducer domain-containing protein</fullName>
    </recommendedName>
</protein>
<dbReference type="PANTHER" id="PTHR32089">
    <property type="entry name" value="METHYL-ACCEPTING CHEMOTAXIS PROTEIN MCPB"/>
    <property type="match status" value="1"/>
</dbReference>
<evidence type="ECO:0000256" key="3">
    <source>
        <dbReference type="SAM" id="MobiDB-lite"/>
    </source>
</evidence>
<keyword evidence="6" id="KW-1185">Reference proteome</keyword>
<feature type="non-terminal residue" evidence="5">
    <location>
        <position position="1"/>
    </location>
</feature>
<evidence type="ECO:0000256" key="1">
    <source>
        <dbReference type="ARBA" id="ARBA00023224"/>
    </source>
</evidence>
<dbReference type="Pfam" id="PF00015">
    <property type="entry name" value="MCPsignal"/>
    <property type="match status" value="1"/>
</dbReference>
<evidence type="ECO:0000313" key="5">
    <source>
        <dbReference type="EMBL" id="MBW7458635.1"/>
    </source>
</evidence>
<reference evidence="5 6" key="1">
    <citation type="submission" date="2021-07" db="EMBL/GenBank/DDBJ databases">
        <title>Paenibacillus radiodurans sp. nov., isolated from the southeastern edge of Tengger Desert.</title>
        <authorList>
            <person name="Zhang G."/>
        </authorList>
    </citation>
    <scope>NUCLEOTIDE SEQUENCE [LARGE SCALE GENOMIC DNA]</scope>
    <source>
        <strain evidence="5 6">CCM 7311</strain>
    </source>
</reference>
<keyword evidence="1 2" id="KW-0807">Transducer</keyword>
<evidence type="ECO:0000259" key="4">
    <source>
        <dbReference type="PROSITE" id="PS50111"/>
    </source>
</evidence>
<proteinExistence type="predicted"/>
<dbReference type="EMBL" id="JAHZIK010001277">
    <property type="protein sequence ID" value="MBW7458635.1"/>
    <property type="molecule type" value="Genomic_DNA"/>
</dbReference>
<comment type="caution">
    <text evidence="5">The sequence shown here is derived from an EMBL/GenBank/DDBJ whole genome shotgun (WGS) entry which is preliminary data.</text>
</comment>
<dbReference type="SUPFAM" id="SSF58104">
    <property type="entry name" value="Methyl-accepting chemotaxis protein (MCP) signaling domain"/>
    <property type="match status" value="1"/>
</dbReference>
<evidence type="ECO:0000256" key="2">
    <source>
        <dbReference type="PROSITE-ProRule" id="PRU00284"/>
    </source>
</evidence>
<feature type="region of interest" description="Disordered" evidence="3">
    <location>
        <begin position="166"/>
        <end position="204"/>
    </location>
</feature>
<dbReference type="PROSITE" id="PS50111">
    <property type="entry name" value="CHEMOTAXIS_TRANSDUC_2"/>
    <property type="match status" value="1"/>
</dbReference>
<dbReference type="SMART" id="SM00283">
    <property type="entry name" value="MA"/>
    <property type="match status" value="1"/>
</dbReference>
<accession>A0ABS7CCG9</accession>
<name>A0ABS7CCG9_9BACL</name>
<dbReference type="PANTHER" id="PTHR32089:SF112">
    <property type="entry name" value="LYSOZYME-LIKE PROTEIN-RELATED"/>
    <property type="match status" value="1"/>
</dbReference>
<gene>
    <name evidence="5" type="ORF">K0U00_31790</name>
</gene>
<feature type="domain" description="Methyl-accepting transducer" evidence="4">
    <location>
        <begin position="1"/>
        <end position="119"/>
    </location>
</feature>
<dbReference type="Proteomes" id="UP001519887">
    <property type="component" value="Unassembled WGS sequence"/>
</dbReference>
<organism evidence="5 6">
    <name type="scientific">Paenibacillus sepulcri</name>
    <dbReference type="NCBI Taxonomy" id="359917"/>
    <lineage>
        <taxon>Bacteria</taxon>
        <taxon>Bacillati</taxon>
        <taxon>Bacillota</taxon>
        <taxon>Bacilli</taxon>
        <taxon>Bacillales</taxon>
        <taxon>Paenibacillaceae</taxon>
        <taxon>Paenibacillus</taxon>
    </lineage>
</organism>
<feature type="compositionally biased region" description="Polar residues" evidence="3">
    <location>
        <begin position="190"/>
        <end position="204"/>
    </location>
</feature>
<feature type="compositionally biased region" description="Low complexity" evidence="3">
    <location>
        <begin position="175"/>
        <end position="184"/>
    </location>
</feature>
<dbReference type="Gene3D" id="1.10.287.950">
    <property type="entry name" value="Methyl-accepting chemotaxis protein"/>
    <property type="match status" value="1"/>
</dbReference>
<evidence type="ECO:0000313" key="6">
    <source>
        <dbReference type="Proteomes" id="UP001519887"/>
    </source>
</evidence>